<evidence type="ECO:0000256" key="5">
    <source>
        <dbReference type="ARBA" id="ARBA00022833"/>
    </source>
</evidence>
<dbReference type="PANTHER" id="PTHR24082">
    <property type="entry name" value="NUCLEAR HORMONE RECEPTOR"/>
    <property type="match status" value="1"/>
</dbReference>
<evidence type="ECO:0000256" key="4">
    <source>
        <dbReference type="ARBA" id="ARBA00022771"/>
    </source>
</evidence>
<dbReference type="PROSITE" id="PS51843">
    <property type="entry name" value="NR_LBD"/>
    <property type="match status" value="1"/>
</dbReference>
<dbReference type="SUPFAM" id="SSF57716">
    <property type="entry name" value="Glucocorticoid receptor-like (DNA-binding domain)"/>
    <property type="match status" value="1"/>
</dbReference>
<keyword evidence="7" id="KW-0238">DNA-binding</keyword>
<dbReference type="PRINTS" id="PR00398">
    <property type="entry name" value="STRDHORMONER"/>
</dbReference>
<evidence type="ECO:0000256" key="10">
    <source>
        <dbReference type="ARBA" id="ARBA00023242"/>
    </source>
</evidence>
<dbReference type="InterPro" id="IPR001723">
    <property type="entry name" value="Nuclear_hrmn_rcpt"/>
</dbReference>
<dbReference type="PRINTS" id="PR00047">
    <property type="entry name" value="STROIDFINGER"/>
</dbReference>
<comment type="caution">
    <text evidence="14">The sequence shown here is derived from an EMBL/GenBank/DDBJ whole genome shotgun (WGS) entry which is preliminary data.</text>
</comment>
<dbReference type="Gene3D" id="1.10.565.10">
    <property type="entry name" value="Retinoid X Receptor"/>
    <property type="match status" value="1"/>
</dbReference>
<keyword evidence="10" id="KW-0539">Nucleus</keyword>
<evidence type="ECO:0000256" key="8">
    <source>
        <dbReference type="ARBA" id="ARBA00023163"/>
    </source>
</evidence>
<evidence type="ECO:0000256" key="9">
    <source>
        <dbReference type="ARBA" id="ARBA00023170"/>
    </source>
</evidence>
<evidence type="ECO:0008006" key="16">
    <source>
        <dbReference type="Google" id="ProtNLM"/>
    </source>
</evidence>
<evidence type="ECO:0000259" key="12">
    <source>
        <dbReference type="PROSITE" id="PS51030"/>
    </source>
</evidence>
<evidence type="ECO:0000256" key="2">
    <source>
        <dbReference type="ARBA" id="ARBA00005993"/>
    </source>
</evidence>
<comment type="similarity">
    <text evidence="2">Belongs to the nuclear hormone receptor family.</text>
</comment>
<protein>
    <recommendedName>
        <fullName evidence="16">Nuclear receptor domain-containing protein</fullName>
    </recommendedName>
</protein>
<dbReference type="CDD" id="cd07166">
    <property type="entry name" value="NR_DBD_REV_ERB"/>
    <property type="match status" value="1"/>
</dbReference>
<evidence type="ECO:0000256" key="11">
    <source>
        <dbReference type="SAM" id="MobiDB-lite"/>
    </source>
</evidence>
<evidence type="ECO:0000313" key="14">
    <source>
        <dbReference type="EMBL" id="KAJ1347326.1"/>
    </source>
</evidence>
<accession>A0AAD5MGP0</accession>
<dbReference type="GO" id="GO:0005737">
    <property type="term" value="C:cytoplasm"/>
    <property type="evidence" value="ECO:0007669"/>
    <property type="project" value="UniProtKB-SubCell"/>
</dbReference>
<dbReference type="SMART" id="SM00399">
    <property type="entry name" value="ZnF_C4"/>
    <property type="match status" value="1"/>
</dbReference>
<gene>
    <name evidence="14" type="ORF">KIN20_002361</name>
</gene>
<name>A0AAD5MGP0_PARTN</name>
<evidence type="ECO:0000256" key="3">
    <source>
        <dbReference type="ARBA" id="ARBA00022723"/>
    </source>
</evidence>
<keyword evidence="5" id="KW-0862">Zinc</keyword>
<dbReference type="Gene3D" id="3.30.50.10">
    <property type="entry name" value="Erythroid Transcription Factor GATA-1, subunit A"/>
    <property type="match status" value="1"/>
</dbReference>
<keyword evidence="9" id="KW-0675">Receptor</keyword>
<dbReference type="GO" id="GO:0000978">
    <property type="term" value="F:RNA polymerase II cis-regulatory region sequence-specific DNA binding"/>
    <property type="evidence" value="ECO:0007669"/>
    <property type="project" value="TreeGrafter"/>
</dbReference>
<dbReference type="PROSITE" id="PS00031">
    <property type="entry name" value="NUCLEAR_REC_DBD_1"/>
    <property type="match status" value="1"/>
</dbReference>
<dbReference type="EMBL" id="JAHQIW010000302">
    <property type="protein sequence ID" value="KAJ1347326.1"/>
    <property type="molecule type" value="Genomic_DNA"/>
</dbReference>
<keyword evidence="15" id="KW-1185">Reference proteome</keyword>
<evidence type="ECO:0000256" key="7">
    <source>
        <dbReference type="ARBA" id="ARBA00023125"/>
    </source>
</evidence>
<dbReference type="Proteomes" id="UP001196413">
    <property type="component" value="Unassembled WGS sequence"/>
</dbReference>
<evidence type="ECO:0000256" key="1">
    <source>
        <dbReference type="ARBA" id="ARBA00004496"/>
    </source>
</evidence>
<dbReference type="InterPro" id="IPR001628">
    <property type="entry name" value="Znf_hrmn_rcpt"/>
</dbReference>
<feature type="domain" description="NR LBD" evidence="13">
    <location>
        <begin position="313"/>
        <end position="598"/>
    </location>
</feature>
<keyword evidence="3" id="KW-0479">Metal-binding</keyword>
<dbReference type="Pfam" id="PF00105">
    <property type="entry name" value="zf-C4"/>
    <property type="match status" value="1"/>
</dbReference>
<proteinExistence type="inferred from homology"/>
<reference evidence="14" key="1">
    <citation type="submission" date="2021-06" db="EMBL/GenBank/DDBJ databases">
        <title>Parelaphostrongylus tenuis whole genome reference sequence.</title>
        <authorList>
            <person name="Garwood T.J."/>
            <person name="Larsen P.A."/>
            <person name="Fountain-Jones N.M."/>
            <person name="Garbe J.R."/>
            <person name="Macchietto M.G."/>
            <person name="Kania S.A."/>
            <person name="Gerhold R.W."/>
            <person name="Richards J.E."/>
            <person name="Wolf T.M."/>
        </authorList>
    </citation>
    <scope>NUCLEOTIDE SEQUENCE</scope>
    <source>
        <strain evidence="14">MNPRO001-30</strain>
        <tissue evidence="14">Meninges</tissue>
    </source>
</reference>
<dbReference type="GO" id="GO:0009755">
    <property type="term" value="P:hormone-mediated signaling pathway"/>
    <property type="evidence" value="ECO:0007669"/>
    <property type="project" value="TreeGrafter"/>
</dbReference>
<dbReference type="GO" id="GO:0008270">
    <property type="term" value="F:zinc ion binding"/>
    <property type="evidence" value="ECO:0007669"/>
    <property type="project" value="UniProtKB-KW"/>
</dbReference>
<dbReference type="GO" id="GO:0004879">
    <property type="term" value="F:nuclear receptor activity"/>
    <property type="evidence" value="ECO:0007669"/>
    <property type="project" value="TreeGrafter"/>
</dbReference>
<organism evidence="14 15">
    <name type="scientific">Parelaphostrongylus tenuis</name>
    <name type="common">Meningeal worm</name>
    <dbReference type="NCBI Taxonomy" id="148309"/>
    <lineage>
        <taxon>Eukaryota</taxon>
        <taxon>Metazoa</taxon>
        <taxon>Ecdysozoa</taxon>
        <taxon>Nematoda</taxon>
        <taxon>Chromadorea</taxon>
        <taxon>Rhabditida</taxon>
        <taxon>Rhabditina</taxon>
        <taxon>Rhabditomorpha</taxon>
        <taxon>Strongyloidea</taxon>
        <taxon>Metastrongylidae</taxon>
        <taxon>Parelaphostrongylus</taxon>
    </lineage>
</organism>
<dbReference type="FunFam" id="3.30.50.10:FF:000013">
    <property type="entry name" value="Nuclear receptor subfamily 1 group D member 2"/>
    <property type="match status" value="1"/>
</dbReference>
<feature type="region of interest" description="Disordered" evidence="11">
    <location>
        <begin position="77"/>
        <end position="97"/>
    </location>
</feature>
<evidence type="ECO:0000259" key="13">
    <source>
        <dbReference type="PROSITE" id="PS51843"/>
    </source>
</evidence>
<dbReference type="GO" id="GO:0030154">
    <property type="term" value="P:cell differentiation"/>
    <property type="evidence" value="ECO:0007669"/>
    <property type="project" value="TreeGrafter"/>
</dbReference>
<feature type="domain" description="Nuclear receptor" evidence="12">
    <location>
        <begin position="204"/>
        <end position="280"/>
    </location>
</feature>
<evidence type="ECO:0000313" key="15">
    <source>
        <dbReference type="Proteomes" id="UP001196413"/>
    </source>
</evidence>
<dbReference type="InterPro" id="IPR013088">
    <property type="entry name" value="Znf_NHR/GATA"/>
</dbReference>
<dbReference type="PANTHER" id="PTHR24082:SF334">
    <property type="entry name" value="NUCLEAR HORMONE RECEPTOR FAMILY MEMBER NHR-85"/>
    <property type="match status" value="1"/>
</dbReference>
<keyword evidence="8" id="KW-0804">Transcription</keyword>
<comment type="subcellular location">
    <subcellularLocation>
        <location evidence="1">Cytoplasm</location>
    </subcellularLocation>
</comment>
<dbReference type="AlphaFoldDB" id="A0AAD5MGP0"/>
<keyword evidence="6" id="KW-0805">Transcription regulation</keyword>
<dbReference type="GO" id="GO:0045944">
    <property type="term" value="P:positive regulation of transcription by RNA polymerase II"/>
    <property type="evidence" value="ECO:0007669"/>
    <property type="project" value="TreeGrafter"/>
</dbReference>
<dbReference type="InterPro" id="IPR035500">
    <property type="entry name" value="NHR-like_dom_sf"/>
</dbReference>
<dbReference type="InterPro" id="IPR000536">
    <property type="entry name" value="Nucl_hrmn_rcpt_lig-bd"/>
</dbReference>
<dbReference type="GO" id="GO:0000122">
    <property type="term" value="P:negative regulation of transcription by RNA polymerase II"/>
    <property type="evidence" value="ECO:0007669"/>
    <property type="project" value="TreeGrafter"/>
</dbReference>
<evidence type="ECO:0000256" key="6">
    <source>
        <dbReference type="ARBA" id="ARBA00023015"/>
    </source>
</evidence>
<feature type="compositionally biased region" description="Pro residues" evidence="11">
    <location>
        <begin position="78"/>
        <end position="91"/>
    </location>
</feature>
<keyword evidence="4" id="KW-0863">Zinc-finger</keyword>
<dbReference type="InterPro" id="IPR050234">
    <property type="entry name" value="Nuclear_hormone_rcpt_NR1"/>
</dbReference>
<sequence>MMTLWRATVRALTQFGSRQLCTGDPLPPCVNHSDSRFLVSVSSALILWQQIPLKSKMMVSRPFPQLPLSQLPDVAHLPPQPLASAPPPPSSPLMSTSVSSVSTINPLATTSLLISTTSPQLASPEQQLSSPIQVAMNSAFRPIVPHAAALSPNGAATAATIGGDSFFLSAIHSLVLSSPSDDSASDSNHSSSDKAGSEEFSSTTLLCQVCSDKASGFHYGVFACEGCKGFFRRSIQQKIQYRPCTRSQECLIVRNNRNRCQYCRLKKCILVGMSRDAVRFGRVPKREKAKMVEEMQRTSAQSQLDALVVQFESEADAIERIANAFTLLCGTVESCIVSLPTGRCPLQFHSYLTAIKAVVDFANTIPGFLCLSQNDRIQLLKSCVFDVLLLASASRGSSSEVSISTSPLLAHSLVHLSYRLHSLPPGCTSLLASLVVCQQDLLLPLPSLSTRLAERLWWLMARVGGPATLAVSPSLLADIRTLRMWHNDRLRTPLSVPSCVPLPSTISSVDVSPPPMRSFRERHASIASLLEKPPVCMLSPTSISSEPSMKMEIKLEENDEPLNLCTREESKSCSVAKVWSAAAAAPVLSPRSVSVARR</sequence>
<dbReference type="PROSITE" id="PS51030">
    <property type="entry name" value="NUCLEAR_REC_DBD_2"/>
    <property type="match status" value="1"/>
</dbReference>
<dbReference type="SUPFAM" id="SSF48508">
    <property type="entry name" value="Nuclear receptor ligand-binding domain"/>
    <property type="match status" value="1"/>
</dbReference>